<sequence length="89" mass="10181">MLEDPCIICKYGERKFDNLRLVSTENIVSNVFMNMHDDDAVEEMAGRFNKPQPGVTVIYSNLQGKIEEQLYAAGLSTGSRVRQNERNRK</sequence>
<evidence type="ECO:0000313" key="1">
    <source>
        <dbReference type="EMBL" id="KAK9024466.1"/>
    </source>
</evidence>
<proteinExistence type="predicted"/>
<comment type="caution">
    <text evidence="1">The sequence shown here is derived from an EMBL/GenBank/DDBJ whole genome shotgun (WGS) entry which is preliminary data.</text>
</comment>
<dbReference type="EMBL" id="JBBPBN010000015">
    <property type="protein sequence ID" value="KAK9024466.1"/>
    <property type="molecule type" value="Genomic_DNA"/>
</dbReference>
<reference evidence="1 2" key="1">
    <citation type="journal article" date="2024" name="G3 (Bethesda)">
        <title>Genome assembly of Hibiscus sabdariffa L. provides insights into metabolisms of medicinal natural products.</title>
        <authorList>
            <person name="Kim T."/>
        </authorList>
    </citation>
    <scope>NUCLEOTIDE SEQUENCE [LARGE SCALE GENOMIC DNA]</scope>
    <source>
        <strain evidence="1">TK-2024</strain>
        <tissue evidence="1">Old leaves</tissue>
    </source>
</reference>
<keyword evidence="2" id="KW-1185">Reference proteome</keyword>
<gene>
    <name evidence="1" type="ORF">V6N11_004628</name>
</gene>
<dbReference type="Proteomes" id="UP001396334">
    <property type="component" value="Unassembled WGS sequence"/>
</dbReference>
<protein>
    <submittedName>
        <fullName evidence="1">Uncharacterized protein</fullName>
    </submittedName>
</protein>
<organism evidence="1 2">
    <name type="scientific">Hibiscus sabdariffa</name>
    <name type="common">roselle</name>
    <dbReference type="NCBI Taxonomy" id="183260"/>
    <lineage>
        <taxon>Eukaryota</taxon>
        <taxon>Viridiplantae</taxon>
        <taxon>Streptophyta</taxon>
        <taxon>Embryophyta</taxon>
        <taxon>Tracheophyta</taxon>
        <taxon>Spermatophyta</taxon>
        <taxon>Magnoliopsida</taxon>
        <taxon>eudicotyledons</taxon>
        <taxon>Gunneridae</taxon>
        <taxon>Pentapetalae</taxon>
        <taxon>rosids</taxon>
        <taxon>malvids</taxon>
        <taxon>Malvales</taxon>
        <taxon>Malvaceae</taxon>
        <taxon>Malvoideae</taxon>
        <taxon>Hibiscus</taxon>
    </lineage>
</organism>
<evidence type="ECO:0000313" key="2">
    <source>
        <dbReference type="Proteomes" id="UP001396334"/>
    </source>
</evidence>
<name>A0ABR2SGT1_9ROSI</name>
<accession>A0ABR2SGT1</accession>